<keyword evidence="1" id="KW-0269">Exonuclease</keyword>
<dbReference type="GO" id="GO:0035312">
    <property type="term" value="F:5'-3' DNA exonuclease activity"/>
    <property type="evidence" value="ECO:0007669"/>
    <property type="project" value="TreeGrafter"/>
</dbReference>
<evidence type="ECO:0000313" key="1">
    <source>
        <dbReference type="EMBL" id="KAK7831724.1"/>
    </source>
</evidence>
<keyword evidence="1" id="KW-0540">Nuclease</keyword>
<protein>
    <submittedName>
        <fullName evidence="1">5' exonuclease apollo</fullName>
    </submittedName>
</protein>
<proteinExistence type="predicted"/>
<comment type="caution">
    <text evidence="1">The sequence shown here is derived from an EMBL/GenBank/DDBJ whole genome shotgun (WGS) entry which is preliminary data.</text>
</comment>
<dbReference type="GO" id="GO:0006303">
    <property type="term" value="P:double-strand break repair via nonhomologous end joining"/>
    <property type="evidence" value="ECO:0007669"/>
    <property type="project" value="TreeGrafter"/>
</dbReference>
<dbReference type="PANTHER" id="PTHR23240">
    <property type="entry name" value="DNA CROSS-LINK REPAIR PROTEIN PSO2/SNM1-RELATED"/>
    <property type="match status" value="1"/>
</dbReference>
<keyword evidence="1" id="KW-0378">Hydrolase</keyword>
<reference evidence="1 2" key="1">
    <citation type="journal article" date="2018" name="Sci. Data">
        <title>The draft genome sequence of cork oak.</title>
        <authorList>
            <person name="Ramos A.M."/>
            <person name="Usie A."/>
            <person name="Barbosa P."/>
            <person name="Barros P.M."/>
            <person name="Capote T."/>
            <person name="Chaves I."/>
            <person name="Simoes F."/>
            <person name="Abreu I."/>
            <person name="Carrasquinho I."/>
            <person name="Faro C."/>
            <person name="Guimaraes J.B."/>
            <person name="Mendonca D."/>
            <person name="Nobrega F."/>
            <person name="Rodrigues L."/>
            <person name="Saibo N.J.M."/>
            <person name="Varela M.C."/>
            <person name="Egas C."/>
            <person name="Matos J."/>
            <person name="Miguel C.M."/>
            <person name="Oliveira M.M."/>
            <person name="Ricardo C.P."/>
            <person name="Goncalves S."/>
        </authorList>
    </citation>
    <scope>NUCLEOTIDE SEQUENCE [LARGE SCALE GENOMIC DNA]</scope>
    <source>
        <strain evidence="2">cv. HL8</strain>
    </source>
</reference>
<dbReference type="AlphaFoldDB" id="A0AAW0JXF9"/>
<dbReference type="GO" id="GO:0003684">
    <property type="term" value="F:damaged DNA binding"/>
    <property type="evidence" value="ECO:0007669"/>
    <property type="project" value="TreeGrafter"/>
</dbReference>
<dbReference type="Proteomes" id="UP000237347">
    <property type="component" value="Unassembled WGS sequence"/>
</dbReference>
<dbReference type="PANTHER" id="PTHR23240:SF31">
    <property type="entry name" value="DNA REPAIR METALLO-BETA-LACTAMASE FAMILY PROTEIN"/>
    <property type="match status" value="1"/>
</dbReference>
<dbReference type="GO" id="GO:0036297">
    <property type="term" value="P:interstrand cross-link repair"/>
    <property type="evidence" value="ECO:0007669"/>
    <property type="project" value="TreeGrafter"/>
</dbReference>
<dbReference type="SUPFAM" id="SSF56281">
    <property type="entry name" value="Metallo-hydrolase/oxidoreductase"/>
    <property type="match status" value="1"/>
</dbReference>
<gene>
    <name evidence="1" type="primary">DCLRE1B_2</name>
    <name evidence="1" type="ORF">CFP56_027086</name>
</gene>
<accession>A0AAW0JXF9</accession>
<evidence type="ECO:0000313" key="2">
    <source>
        <dbReference type="Proteomes" id="UP000237347"/>
    </source>
</evidence>
<name>A0AAW0JXF9_QUESU</name>
<keyword evidence="2" id="KW-1185">Reference proteome</keyword>
<dbReference type="Gene3D" id="3.60.15.10">
    <property type="entry name" value="Ribonuclease Z/Hydroxyacylglutathione hydrolase-like"/>
    <property type="match status" value="1"/>
</dbReference>
<dbReference type="EMBL" id="PKMF04000437">
    <property type="protein sequence ID" value="KAK7831724.1"/>
    <property type="molecule type" value="Genomic_DNA"/>
</dbReference>
<organism evidence="1 2">
    <name type="scientific">Quercus suber</name>
    <name type="common">Cork oak</name>
    <dbReference type="NCBI Taxonomy" id="58331"/>
    <lineage>
        <taxon>Eukaryota</taxon>
        <taxon>Viridiplantae</taxon>
        <taxon>Streptophyta</taxon>
        <taxon>Embryophyta</taxon>
        <taxon>Tracheophyta</taxon>
        <taxon>Spermatophyta</taxon>
        <taxon>Magnoliopsida</taxon>
        <taxon>eudicotyledons</taxon>
        <taxon>Gunneridae</taxon>
        <taxon>Pentapetalae</taxon>
        <taxon>rosids</taxon>
        <taxon>fabids</taxon>
        <taxon>Fagales</taxon>
        <taxon>Fagaceae</taxon>
        <taxon>Quercus</taxon>
    </lineage>
</organism>
<sequence length="103" mass="11514">MPIEMPKGLPFSVDTWTSSSKRKRHHFLTHAHKDHSFGISSHFSFPIYSTLLTKSLVLQHYPQLDDSLFVEIEIGQSVVVDDPDGAFTVTAFDANHCPGIGFV</sequence>
<dbReference type="InterPro" id="IPR036866">
    <property type="entry name" value="RibonucZ/Hydroxyglut_hydro"/>
</dbReference>